<dbReference type="STRING" id="1888891.DSOL_1122"/>
<dbReference type="AlphaFoldDB" id="A0A1Q8R0D2"/>
<dbReference type="OrthoDB" id="1927963at2"/>
<dbReference type="PANTHER" id="PTHR30032">
    <property type="entry name" value="N-ACETYLMURAMOYL-L-ALANINE AMIDASE-RELATED"/>
    <property type="match status" value="1"/>
</dbReference>
<evidence type="ECO:0000259" key="2">
    <source>
        <dbReference type="Pfam" id="PF07532"/>
    </source>
</evidence>
<evidence type="ECO:0000313" key="3">
    <source>
        <dbReference type="EMBL" id="OLN33011.1"/>
    </source>
</evidence>
<dbReference type="RefSeq" id="WP_075363868.1">
    <property type="nucleotide sequence ID" value="NZ_MLBF01000005.1"/>
</dbReference>
<dbReference type="EMBL" id="MLBF01000005">
    <property type="protein sequence ID" value="OLN33011.1"/>
    <property type="molecule type" value="Genomic_DNA"/>
</dbReference>
<feature type="signal peptide" evidence="1">
    <location>
        <begin position="1"/>
        <end position="24"/>
    </location>
</feature>
<proteinExistence type="predicted"/>
<dbReference type="Pfam" id="PF04122">
    <property type="entry name" value="CW_binding_2"/>
    <property type="match status" value="3"/>
</dbReference>
<feature type="chain" id="PRO_5012389782" evidence="1">
    <location>
        <begin position="25"/>
        <end position="544"/>
    </location>
</feature>
<dbReference type="Pfam" id="PF07532">
    <property type="entry name" value="Big_4"/>
    <property type="match status" value="1"/>
</dbReference>
<keyword evidence="4" id="KW-1185">Reference proteome</keyword>
<name>A0A1Q8R0D2_9FIRM</name>
<feature type="domain" description="Bacterial Ig-like" evidence="2">
    <location>
        <begin position="351"/>
        <end position="404"/>
    </location>
</feature>
<comment type="caution">
    <text evidence="3">The sequence shown here is derived from an EMBL/GenBank/DDBJ whole genome shotgun (WGS) entry which is preliminary data.</text>
</comment>
<dbReference type="InterPro" id="IPR007253">
    <property type="entry name" value="Cell_wall-bd_2"/>
</dbReference>
<dbReference type="PANTHER" id="PTHR30032:SF8">
    <property type="entry name" value="GERMINATION-SPECIFIC N-ACETYLMURAMOYL-L-ALANINE AMIDASE"/>
    <property type="match status" value="1"/>
</dbReference>
<accession>A0A1Q8R0D2</accession>
<evidence type="ECO:0000256" key="1">
    <source>
        <dbReference type="SAM" id="SignalP"/>
    </source>
</evidence>
<protein>
    <submittedName>
        <fullName evidence="3">N-acetylmuramoyl-L-alanine amidase</fullName>
    </submittedName>
</protein>
<organism evidence="3 4">
    <name type="scientific">Desulfosporosinus metallidurans</name>
    <dbReference type="NCBI Taxonomy" id="1888891"/>
    <lineage>
        <taxon>Bacteria</taxon>
        <taxon>Bacillati</taxon>
        <taxon>Bacillota</taxon>
        <taxon>Clostridia</taxon>
        <taxon>Eubacteriales</taxon>
        <taxon>Desulfitobacteriaceae</taxon>
        <taxon>Desulfosporosinus</taxon>
    </lineage>
</organism>
<dbReference type="InterPro" id="IPR011081">
    <property type="entry name" value="Big_4"/>
</dbReference>
<dbReference type="Proteomes" id="UP000186102">
    <property type="component" value="Unassembled WGS sequence"/>
</dbReference>
<gene>
    <name evidence="3" type="ORF">DSOL_1122</name>
</gene>
<reference evidence="3 4" key="1">
    <citation type="submission" date="2016-09" db="EMBL/GenBank/DDBJ databases">
        <title>Complete genome of Desulfosporosinus sp. OL.</title>
        <authorList>
            <person name="Mardanov A."/>
            <person name="Beletsky A."/>
            <person name="Panova A."/>
            <person name="Karnachuk O."/>
            <person name="Ravin N."/>
        </authorList>
    </citation>
    <scope>NUCLEOTIDE SEQUENCE [LARGE SCALE GENOMIC DNA]</scope>
    <source>
        <strain evidence="3 4">OL</strain>
    </source>
</reference>
<keyword evidence="1" id="KW-0732">Signal</keyword>
<evidence type="ECO:0000313" key="4">
    <source>
        <dbReference type="Proteomes" id="UP000186102"/>
    </source>
</evidence>
<dbReference type="Gene3D" id="3.40.50.12090">
    <property type="match status" value="2"/>
</dbReference>
<sequence length="544" mass="58544">MKKKLISIFLTTLFTFSYVPPTLATTSSTTISPIINRISGQNRYDTSSAIAKQGWPNGSSNCILTYGGNYSDSLAATPLAKKYDAPILLTESASLTPITRQVLIDLKTKNVTIIGGTGVISSSVDTELQSMGITANRVFGNDKYETAIAVAKQVTSTPSIIFVCTSDDFSDALSISPIASIKRDPIILVPNNNIPDSVKDYISSNKSIVKSYVIGNSDEITDNVVNQFPNYERISGNDRYSRNIAVNKEFESVFNLYNTIVTSGEQFPDALSGSALASKISAPIILVNDASPNDTKSYYKQRLVNASNSGSSSSNYNPSVYVFGGTAVVPDSVIQELGQGQVITVSHLSAVNVTTTAGTAPVLPSTVTATMSDGTSKMVNVNWAGRALSQPTSAGNYIVIGTIAESTIINVIATVTVADVNPVAILTIQQVQQEILGTWKTSDGKHTLEFHDDGTLEETEVLTGYTNIYKEKYSFSNPTRIRIVNSSWAEDDNFVLNGNRLEISNLGISRIRGNSNNFSNTDSFIHPSFSQSSISSNYVFTKVN</sequence>
<dbReference type="InterPro" id="IPR051922">
    <property type="entry name" value="Bact_Sporulation_Assoc"/>
</dbReference>